<sequence>MSGQDTPSRSSGKQMRTVRLLIAAPAALGRTPPHRQRRKRAEKYELFQRSYRQKNEVGGYEIRNLYDRKHNVTRQKIRAGKFITMESRVSFVPGTMGAAIYVDEHEEEAEKDTTEWRGKKWRRLGEPSRKVTLDDFDFARELKTTTSDGYPDNLFYFLIRISVRVSGTVGKRRLTHVIEHRAPDALHLRVELLACQLLKCANYRFLGVKREPHGGQLRRLRRKMEART</sequence>
<evidence type="ECO:0000313" key="2">
    <source>
        <dbReference type="Proteomes" id="UP000617340"/>
    </source>
</evidence>
<keyword evidence="2" id="KW-1185">Reference proteome</keyword>
<accession>A0A834J2K7</accession>
<evidence type="ECO:0000313" key="1">
    <source>
        <dbReference type="EMBL" id="KAF7380634.1"/>
    </source>
</evidence>
<gene>
    <name evidence="1" type="ORF">HZH68_016499</name>
</gene>
<reference evidence="1" key="1">
    <citation type="journal article" date="2020" name="G3 (Bethesda)">
        <title>High-Quality Assemblies for Three Invasive Social Wasps from the &lt;i&gt;Vespula&lt;/i&gt; Genus.</title>
        <authorList>
            <person name="Harrop T.W.R."/>
            <person name="Guhlin J."/>
            <person name="McLaughlin G.M."/>
            <person name="Permina E."/>
            <person name="Stockwell P."/>
            <person name="Gilligan J."/>
            <person name="Le Lec M.F."/>
            <person name="Gruber M.A.M."/>
            <person name="Quinn O."/>
            <person name="Lovegrove M."/>
            <person name="Duncan E.J."/>
            <person name="Remnant E.J."/>
            <person name="Van Eeckhoven J."/>
            <person name="Graham B."/>
            <person name="Knapp R.A."/>
            <person name="Langford K.W."/>
            <person name="Kronenberg Z."/>
            <person name="Press M.O."/>
            <person name="Eacker S.M."/>
            <person name="Wilson-Rankin E.E."/>
            <person name="Purcell J."/>
            <person name="Lester P.J."/>
            <person name="Dearden P.K."/>
        </authorList>
    </citation>
    <scope>NUCLEOTIDE SEQUENCE</scope>
    <source>
        <strain evidence="1">Linc-1</strain>
    </source>
</reference>
<dbReference type="Proteomes" id="UP000617340">
    <property type="component" value="Unassembled WGS sequence"/>
</dbReference>
<dbReference type="EMBL" id="JACSDZ010000023">
    <property type="protein sequence ID" value="KAF7380634.1"/>
    <property type="molecule type" value="Genomic_DNA"/>
</dbReference>
<proteinExistence type="predicted"/>
<protein>
    <submittedName>
        <fullName evidence="1">Uncharacterized protein</fullName>
    </submittedName>
</protein>
<comment type="caution">
    <text evidence="1">The sequence shown here is derived from an EMBL/GenBank/DDBJ whole genome shotgun (WGS) entry which is preliminary data.</text>
</comment>
<name>A0A834J2K7_VESGE</name>
<dbReference type="AlphaFoldDB" id="A0A834J2K7"/>
<organism evidence="1 2">
    <name type="scientific">Vespula germanica</name>
    <name type="common">German yellow jacket</name>
    <name type="synonym">Paravespula germanica</name>
    <dbReference type="NCBI Taxonomy" id="30212"/>
    <lineage>
        <taxon>Eukaryota</taxon>
        <taxon>Metazoa</taxon>
        <taxon>Ecdysozoa</taxon>
        <taxon>Arthropoda</taxon>
        <taxon>Hexapoda</taxon>
        <taxon>Insecta</taxon>
        <taxon>Pterygota</taxon>
        <taxon>Neoptera</taxon>
        <taxon>Endopterygota</taxon>
        <taxon>Hymenoptera</taxon>
        <taxon>Apocrita</taxon>
        <taxon>Aculeata</taxon>
        <taxon>Vespoidea</taxon>
        <taxon>Vespidae</taxon>
        <taxon>Vespinae</taxon>
        <taxon>Vespula</taxon>
    </lineage>
</organism>